<evidence type="ECO:0000256" key="21">
    <source>
        <dbReference type="ARBA" id="ARBA00049151"/>
    </source>
</evidence>
<evidence type="ECO:0000256" key="23">
    <source>
        <dbReference type="RuleBase" id="RU000363"/>
    </source>
</evidence>
<evidence type="ECO:0000256" key="3">
    <source>
        <dbReference type="ARBA" id="ARBA00023002"/>
    </source>
</evidence>
<gene>
    <name evidence="24" type="ORF">IRJ41_001705</name>
</gene>
<dbReference type="CDD" id="cd05323">
    <property type="entry name" value="ADH_SDR_c_like"/>
    <property type="match status" value="1"/>
</dbReference>
<protein>
    <recommendedName>
        <fullName evidence="6">15-hydroxyprostaglandin dehydrogenase [NAD(+)]</fullName>
        <ecNumber evidence="4">1.1.1.141</ecNumber>
        <ecNumber evidence="5">1.1.1.232</ecNumber>
    </recommendedName>
    <alternativeName>
        <fullName evidence="8">Eicosanoid/docosanoid dehydrogenase [NAD(+)]</fullName>
    </alternativeName>
    <alternativeName>
        <fullName evidence="7">Prostaglandin dehydrogenase 1</fullName>
    </alternativeName>
</protein>
<dbReference type="OrthoDB" id="37659at2759"/>
<dbReference type="GO" id="GO:0005737">
    <property type="term" value="C:cytoplasm"/>
    <property type="evidence" value="ECO:0007669"/>
    <property type="project" value="TreeGrafter"/>
</dbReference>
<evidence type="ECO:0000256" key="17">
    <source>
        <dbReference type="ARBA" id="ARBA00048535"/>
    </source>
</evidence>
<dbReference type="Gene3D" id="3.40.50.720">
    <property type="entry name" value="NAD(P)-binding Rossmann-like Domain"/>
    <property type="match status" value="1"/>
</dbReference>
<dbReference type="GO" id="GO:0006693">
    <property type="term" value="P:prostaglandin metabolic process"/>
    <property type="evidence" value="ECO:0007669"/>
    <property type="project" value="UniProtKB-KW"/>
</dbReference>
<evidence type="ECO:0000256" key="7">
    <source>
        <dbReference type="ARBA" id="ARBA00041812"/>
    </source>
</evidence>
<dbReference type="EC" id="1.1.1.232" evidence="5"/>
<reference evidence="24" key="1">
    <citation type="submission" date="2021-02" db="EMBL/GenBank/DDBJ databases">
        <title>Comparative genomics reveals that relaxation of natural selection precedes convergent phenotypic evolution of cavefish.</title>
        <authorList>
            <person name="Peng Z."/>
        </authorList>
    </citation>
    <scope>NUCLEOTIDE SEQUENCE</scope>
    <source>
        <tissue evidence="24">Muscle</tissue>
    </source>
</reference>
<evidence type="ECO:0000256" key="15">
    <source>
        <dbReference type="ARBA" id="ARBA00048170"/>
    </source>
</evidence>
<dbReference type="EC" id="1.1.1.141" evidence="4"/>
<comment type="catalytic activity">
    <reaction evidence="17">
        <text>lipoxin A4 + NAD(+) = 15-oxo-(5S,6R)-dihydroxy-(7E,9E,11Z,13E)-eicosatetraenoate + NADH + H(+)</text>
        <dbReference type="Rhea" id="RHEA:41572"/>
        <dbReference type="ChEBI" id="CHEBI:15378"/>
        <dbReference type="ChEBI" id="CHEBI:57540"/>
        <dbReference type="ChEBI" id="CHEBI:57945"/>
        <dbReference type="ChEBI" id="CHEBI:67026"/>
        <dbReference type="ChEBI" id="CHEBI:78311"/>
    </reaction>
    <physiologicalReaction direction="left-to-right" evidence="17">
        <dbReference type="Rhea" id="RHEA:41573"/>
    </physiologicalReaction>
</comment>
<dbReference type="InterPro" id="IPR036291">
    <property type="entry name" value="NAD(P)-bd_dom_sf"/>
</dbReference>
<dbReference type="Proteomes" id="UP001059041">
    <property type="component" value="Linkage Group LG19"/>
</dbReference>
<evidence type="ECO:0000256" key="13">
    <source>
        <dbReference type="ARBA" id="ARBA00048140"/>
    </source>
</evidence>
<comment type="function">
    <text evidence="9">Catalyzes the NAD-dependent dehydrogenation (oxidation) of a broad array of hydroxylated polyunsaturated fatty acids (mainly eicosanoids and docosanoids, including prostaglandins, lipoxins and resolvins), yielding their corresponding keto (oxo) metabolites. Decreases the levels of the pro-proliferative prostaglandins such as prostaglandin E2 (whose activity is increased in cancer because of an increase in the expression of cyclooxygenase 2) and generates oxo-fatty acid products that can profoundly influence cell function by abrogating pro-inflammatory cytokine expression. Converts resolvins E1, D1 and D2 to their oxo products, which represents a mode of resolvin inactivation. Resolvin E1 plays important roles during the resolution phase of acute inflammation, while resolvins D1 and D2 have a unique role in obesity-induced adipose inflammation.</text>
</comment>
<evidence type="ECO:0000256" key="1">
    <source>
        <dbReference type="ARBA" id="ARBA00006484"/>
    </source>
</evidence>
<keyword evidence="2" id="KW-0443">Lipid metabolism</keyword>
<evidence type="ECO:0000256" key="12">
    <source>
        <dbReference type="ARBA" id="ARBA00048008"/>
    </source>
</evidence>
<evidence type="ECO:0000256" key="4">
    <source>
        <dbReference type="ARBA" id="ARBA00038968"/>
    </source>
</evidence>
<comment type="similarity">
    <text evidence="1 23">Belongs to the short-chain dehydrogenases/reductases (SDR) family.</text>
</comment>
<comment type="catalytic activity">
    <reaction evidence="20">
        <text>resolvin D2 + NAD(+) = 16-oxoresolvin D2 + NADH + H(+)</text>
        <dbReference type="Rhea" id="RHEA:53588"/>
        <dbReference type="ChEBI" id="CHEBI:15378"/>
        <dbReference type="ChEBI" id="CHEBI:57540"/>
        <dbReference type="ChEBI" id="CHEBI:57945"/>
        <dbReference type="ChEBI" id="CHEBI:133367"/>
        <dbReference type="ChEBI" id="CHEBI:137498"/>
    </reaction>
    <physiologicalReaction direction="left-to-right" evidence="20">
        <dbReference type="Rhea" id="RHEA:53589"/>
    </physiologicalReaction>
</comment>
<dbReference type="EMBL" id="JAFHDT010000019">
    <property type="protein sequence ID" value="KAI7795622.1"/>
    <property type="molecule type" value="Genomic_DNA"/>
</dbReference>
<dbReference type="PANTHER" id="PTHR44229">
    <property type="entry name" value="15-HYDROXYPROSTAGLANDIN DEHYDROGENASE [NAD(+)]"/>
    <property type="match status" value="1"/>
</dbReference>
<evidence type="ECO:0000256" key="11">
    <source>
        <dbReference type="ARBA" id="ARBA00047672"/>
    </source>
</evidence>
<dbReference type="PRINTS" id="PR00080">
    <property type="entry name" value="SDRFAMILY"/>
</dbReference>
<comment type="catalytic activity">
    <reaction evidence="14">
        <text>(11R)-hydroxy-(5Z,8Z,12E,14Z)-eicosatetraenoate + NAD(+) = 11-oxo-(5Z,8Z,12E,14Z)-eicosatetraenoate + NADH + H(+)</text>
        <dbReference type="Rhea" id="RHEA:48640"/>
        <dbReference type="ChEBI" id="CHEBI:15378"/>
        <dbReference type="ChEBI" id="CHEBI:57540"/>
        <dbReference type="ChEBI" id="CHEBI:57945"/>
        <dbReference type="ChEBI" id="CHEBI:78836"/>
        <dbReference type="ChEBI" id="CHEBI:90697"/>
    </reaction>
    <physiologicalReaction direction="left-to-right" evidence="14">
        <dbReference type="Rhea" id="RHEA:48641"/>
    </physiologicalReaction>
</comment>
<evidence type="ECO:0000256" key="18">
    <source>
        <dbReference type="ARBA" id="ARBA00048611"/>
    </source>
</evidence>
<evidence type="ECO:0000313" key="24">
    <source>
        <dbReference type="EMBL" id="KAI7795622.1"/>
    </source>
</evidence>
<keyword evidence="25" id="KW-1185">Reference proteome</keyword>
<evidence type="ECO:0000256" key="14">
    <source>
        <dbReference type="ARBA" id="ARBA00048144"/>
    </source>
</evidence>
<evidence type="ECO:0000256" key="9">
    <source>
        <dbReference type="ARBA" id="ARBA00045705"/>
    </source>
</evidence>
<comment type="catalytic activity">
    <reaction evidence="15">
        <text>resolvin D1 + NAD(+) = 17-oxoresolvin D1 + NADH + H(+)</text>
        <dbReference type="Rhea" id="RHEA:50128"/>
        <dbReference type="ChEBI" id="CHEBI:15378"/>
        <dbReference type="ChEBI" id="CHEBI:57540"/>
        <dbReference type="ChEBI" id="CHEBI:57945"/>
        <dbReference type="ChEBI" id="CHEBI:132079"/>
        <dbReference type="ChEBI" id="CHEBI:132081"/>
    </reaction>
    <physiologicalReaction direction="left-to-right" evidence="15">
        <dbReference type="Rhea" id="RHEA:50129"/>
    </physiologicalReaction>
</comment>
<dbReference type="PANTHER" id="PTHR44229:SF5">
    <property type="entry name" value="15-HYDROXYPROSTAGLANDIN DEHYDROGENASE [NAD(+)]"/>
    <property type="match status" value="1"/>
</dbReference>
<evidence type="ECO:0000256" key="22">
    <source>
        <dbReference type="ARBA" id="ARBA00049188"/>
    </source>
</evidence>
<dbReference type="GO" id="GO:0016404">
    <property type="term" value="F:15-hydroxyprostaglandin dehydrogenase (NAD+) activity"/>
    <property type="evidence" value="ECO:0007669"/>
    <property type="project" value="UniProtKB-EC"/>
</dbReference>
<dbReference type="AlphaFoldDB" id="A0A9W7TGG0"/>
<evidence type="ECO:0000256" key="6">
    <source>
        <dbReference type="ARBA" id="ARBA00040276"/>
    </source>
</evidence>
<comment type="catalytic activity">
    <reaction evidence="10">
        <text>prostaglandin E1 + NAD(+) = 15-oxoprostaglandin E1 + NADH + H(+)</text>
        <dbReference type="Rhea" id="RHEA:16477"/>
        <dbReference type="ChEBI" id="CHEBI:15378"/>
        <dbReference type="ChEBI" id="CHEBI:57397"/>
        <dbReference type="ChEBI" id="CHEBI:57401"/>
        <dbReference type="ChEBI" id="CHEBI:57540"/>
        <dbReference type="ChEBI" id="CHEBI:57945"/>
    </reaction>
    <physiologicalReaction direction="left-to-right" evidence="10">
        <dbReference type="Rhea" id="RHEA:16478"/>
    </physiologicalReaction>
</comment>
<dbReference type="InterPro" id="IPR002347">
    <property type="entry name" value="SDR_fam"/>
</dbReference>
<keyword evidence="3" id="KW-0560">Oxidoreductase</keyword>
<dbReference type="Pfam" id="PF00106">
    <property type="entry name" value="adh_short"/>
    <property type="match status" value="1"/>
</dbReference>
<evidence type="ECO:0000256" key="16">
    <source>
        <dbReference type="ARBA" id="ARBA00048393"/>
    </source>
</evidence>
<comment type="catalytic activity">
    <reaction evidence="22">
        <text>resolvin E1 + NAD(+) = 18-oxo-resolvin E1 + NADH + H(+)</text>
        <dbReference type="Rhea" id="RHEA:49244"/>
        <dbReference type="ChEBI" id="CHEBI:15378"/>
        <dbReference type="ChEBI" id="CHEBI:57540"/>
        <dbReference type="ChEBI" id="CHEBI:57945"/>
        <dbReference type="ChEBI" id="CHEBI:91000"/>
        <dbReference type="ChEBI" id="CHEBI:91001"/>
    </reaction>
    <physiologicalReaction direction="left-to-right" evidence="22">
        <dbReference type="Rhea" id="RHEA:49245"/>
    </physiologicalReaction>
</comment>
<dbReference type="GO" id="GO:0047034">
    <property type="term" value="F:15-hydroxyicosatetraenoate dehydrogenase activity"/>
    <property type="evidence" value="ECO:0007669"/>
    <property type="project" value="UniProtKB-EC"/>
</dbReference>
<dbReference type="FunFam" id="3.40.50.720:FF:000149">
    <property type="entry name" value="15-hydroxyprostaglandin dehydrogenase [NAD(+)]"/>
    <property type="match status" value="1"/>
</dbReference>
<evidence type="ECO:0000256" key="5">
    <source>
        <dbReference type="ARBA" id="ARBA00039060"/>
    </source>
</evidence>
<comment type="catalytic activity">
    <reaction evidence="11">
        <text>resolvin D1 + NAD(+) = 8-oxoresolvin D1 + NADH + H(+)</text>
        <dbReference type="Rhea" id="RHEA:50124"/>
        <dbReference type="ChEBI" id="CHEBI:15378"/>
        <dbReference type="ChEBI" id="CHEBI:57540"/>
        <dbReference type="ChEBI" id="CHEBI:57945"/>
        <dbReference type="ChEBI" id="CHEBI:132079"/>
        <dbReference type="ChEBI" id="CHEBI:132080"/>
    </reaction>
    <physiologicalReaction direction="left-to-right" evidence="11">
        <dbReference type="Rhea" id="RHEA:50125"/>
    </physiologicalReaction>
</comment>
<evidence type="ECO:0000256" key="8">
    <source>
        <dbReference type="ARBA" id="ARBA00042026"/>
    </source>
</evidence>
<comment type="catalytic activity">
    <reaction evidence="18">
        <text>prostaglandin A1 + NAD(+) = 15-oxo-prostaglandin A1 + NADH + H(+)</text>
        <dbReference type="Rhea" id="RHEA:41263"/>
        <dbReference type="ChEBI" id="CHEBI:15378"/>
        <dbReference type="ChEBI" id="CHEBI:57398"/>
        <dbReference type="ChEBI" id="CHEBI:57540"/>
        <dbReference type="ChEBI" id="CHEBI:57945"/>
        <dbReference type="ChEBI" id="CHEBI:85072"/>
    </reaction>
    <physiologicalReaction direction="left-to-right" evidence="18">
        <dbReference type="Rhea" id="RHEA:41264"/>
    </physiologicalReaction>
</comment>
<evidence type="ECO:0000256" key="2">
    <source>
        <dbReference type="ARBA" id="ARBA00022501"/>
    </source>
</evidence>
<comment type="catalytic activity">
    <reaction evidence="21">
        <text>(15S)-hydroxy-(5Z,8Z,11Z,13E)-eicosatetraenoate + NAD(+) = 15-oxo-(5Z,8Z,11Z,13E)-eicosatetraenoate + NADH + H(+)</text>
        <dbReference type="Rhea" id="RHEA:23260"/>
        <dbReference type="ChEBI" id="CHEBI:15378"/>
        <dbReference type="ChEBI" id="CHEBI:57409"/>
        <dbReference type="ChEBI" id="CHEBI:57410"/>
        <dbReference type="ChEBI" id="CHEBI:57540"/>
        <dbReference type="ChEBI" id="CHEBI:57945"/>
        <dbReference type="EC" id="1.1.1.232"/>
    </reaction>
    <physiologicalReaction direction="left-to-right" evidence="21">
        <dbReference type="Rhea" id="RHEA:23261"/>
    </physiologicalReaction>
</comment>
<evidence type="ECO:0000256" key="10">
    <source>
        <dbReference type="ARBA" id="ARBA00047325"/>
    </source>
</evidence>
<proteinExistence type="inferred from homology"/>
<comment type="catalytic activity">
    <reaction evidence="12">
        <text>14-hydroxy-(4Z,7Z,10Z,12E,16Z,19Z)-docosahexaenoate + NAD(+) = 14-oxo-(4Z,7Z,10Z,12E,16Z,19Z)-docosahexaenoate + NADH + H(+)</text>
        <dbReference type="Rhea" id="RHEA:48952"/>
        <dbReference type="ChEBI" id="CHEBI:15378"/>
        <dbReference type="ChEBI" id="CHEBI:57540"/>
        <dbReference type="ChEBI" id="CHEBI:57945"/>
        <dbReference type="ChEBI" id="CHEBI:90866"/>
        <dbReference type="ChEBI" id="CHEBI:90867"/>
    </reaction>
    <physiologicalReaction direction="left-to-right" evidence="12">
        <dbReference type="Rhea" id="RHEA:48953"/>
    </physiologicalReaction>
</comment>
<dbReference type="SUPFAM" id="SSF51735">
    <property type="entry name" value="NAD(P)-binding Rossmann-fold domains"/>
    <property type="match status" value="1"/>
</dbReference>
<comment type="catalytic activity">
    <reaction evidence="13">
        <text>15-oxo-(5S,6R)-dihydroxy-(7E,9E,11Z)-eicosatrienoate + NADH + H(+) = (5S,6R,15S)-trihydroxy-(7E,9E,11Z)-eicosatrienoate + NAD(+)</text>
        <dbReference type="Rhea" id="RHEA:41596"/>
        <dbReference type="ChEBI" id="CHEBI:15378"/>
        <dbReference type="ChEBI" id="CHEBI:57540"/>
        <dbReference type="ChEBI" id="CHEBI:57945"/>
        <dbReference type="ChEBI" id="CHEBI:78325"/>
        <dbReference type="ChEBI" id="CHEBI:78329"/>
    </reaction>
    <physiologicalReaction direction="left-to-right" evidence="13">
        <dbReference type="Rhea" id="RHEA:41597"/>
    </physiologicalReaction>
</comment>
<evidence type="ECO:0000256" key="20">
    <source>
        <dbReference type="ARBA" id="ARBA00048921"/>
    </source>
</evidence>
<evidence type="ECO:0000313" key="25">
    <source>
        <dbReference type="Proteomes" id="UP001059041"/>
    </source>
</evidence>
<comment type="catalytic activity">
    <reaction evidence="16">
        <text>resolvin D2 + NAD(+) = 7-oxoresolvin D2 + NADH + H(+)</text>
        <dbReference type="Rhea" id="RHEA:53584"/>
        <dbReference type="ChEBI" id="CHEBI:15378"/>
        <dbReference type="ChEBI" id="CHEBI:57540"/>
        <dbReference type="ChEBI" id="CHEBI:57945"/>
        <dbReference type="ChEBI" id="CHEBI:133367"/>
        <dbReference type="ChEBI" id="CHEBI:137497"/>
    </reaction>
    <physiologicalReaction direction="left-to-right" evidence="16">
        <dbReference type="Rhea" id="RHEA:53585"/>
    </physiologicalReaction>
</comment>
<dbReference type="PRINTS" id="PR00081">
    <property type="entry name" value="GDHRDH"/>
</dbReference>
<keyword evidence="2" id="KW-0644">Prostaglandin metabolism</keyword>
<accession>A0A9W7TGG0</accession>
<name>A0A9W7TGG0_TRIRA</name>
<keyword evidence="2" id="KW-0276">Fatty acid metabolism</keyword>
<comment type="catalytic activity">
    <reaction evidence="19">
        <text>prostaglandin E2 + NAD(+) = 15-oxoprostaglandin E2 + NADH + H(+)</text>
        <dbReference type="Rhea" id="RHEA:11876"/>
        <dbReference type="ChEBI" id="CHEBI:15378"/>
        <dbReference type="ChEBI" id="CHEBI:57400"/>
        <dbReference type="ChEBI" id="CHEBI:57540"/>
        <dbReference type="ChEBI" id="CHEBI:57945"/>
        <dbReference type="ChEBI" id="CHEBI:606564"/>
        <dbReference type="EC" id="1.1.1.141"/>
    </reaction>
    <physiologicalReaction direction="left-to-right" evidence="19">
        <dbReference type="Rhea" id="RHEA:11877"/>
    </physiologicalReaction>
</comment>
<organism evidence="24 25">
    <name type="scientific">Triplophysa rosa</name>
    <name type="common">Cave loach</name>
    <dbReference type="NCBI Taxonomy" id="992332"/>
    <lineage>
        <taxon>Eukaryota</taxon>
        <taxon>Metazoa</taxon>
        <taxon>Chordata</taxon>
        <taxon>Craniata</taxon>
        <taxon>Vertebrata</taxon>
        <taxon>Euteleostomi</taxon>
        <taxon>Actinopterygii</taxon>
        <taxon>Neopterygii</taxon>
        <taxon>Teleostei</taxon>
        <taxon>Ostariophysi</taxon>
        <taxon>Cypriniformes</taxon>
        <taxon>Nemacheilidae</taxon>
        <taxon>Triplophysa</taxon>
    </lineage>
</organism>
<comment type="caution">
    <text evidence="24">The sequence shown here is derived from an EMBL/GenBank/DDBJ whole genome shotgun (WGS) entry which is preliminary data.</text>
</comment>
<evidence type="ECO:0000256" key="19">
    <source>
        <dbReference type="ARBA" id="ARBA00048739"/>
    </source>
</evidence>
<sequence>MDLKDKVAVVTGGAQGLGRSFVEILLKNGAKVAIVDMNESLGSELKATLDNEYGPDRTEFYIADVSSQEQFAGAFQKAIERFGCFDIMCNNAGIIDEKNWEKSIAVNLGGVIRGTYLALQQMRSEKDVKTKKVIINISSVAGLGPMITAPVYSGTEHGVVGFSRSMAAAVKAANASVRINVLCPWFVNTSLMSFLNSEEQIGHFCHFKDVTEKALEKHGILETDDVAKAFLTLVTDESKEGEVIFVDTDGVKTVPPPGRPSRE</sequence>